<dbReference type="PANTHER" id="PTHR40254:SF1">
    <property type="entry name" value="BLR0577 PROTEIN"/>
    <property type="match status" value="1"/>
</dbReference>
<dbReference type="eggNOG" id="COG4529">
    <property type="taxonomic scope" value="Bacteria"/>
</dbReference>
<keyword evidence="4" id="KW-1185">Reference proteome</keyword>
<dbReference type="PANTHER" id="PTHR40254">
    <property type="entry name" value="BLR0577 PROTEIN"/>
    <property type="match status" value="1"/>
</dbReference>
<dbReference type="STRING" id="639283.Snov_0857"/>
<dbReference type="InterPro" id="IPR052189">
    <property type="entry name" value="L-asp_N-monooxygenase_NS-form"/>
</dbReference>
<dbReference type="AlphaFoldDB" id="D7A5Q7"/>
<protein>
    <submittedName>
        <fullName evidence="3">FAD dependent oxidoreductase</fullName>
    </submittedName>
</protein>
<dbReference type="EMBL" id="CP002026">
    <property type="protein sequence ID" value="ADH88181.1"/>
    <property type="molecule type" value="Genomic_DNA"/>
</dbReference>
<reference evidence="3 4" key="1">
    <citation type="journal article" date="2012" name="Stand. Genomic Sci.">
        <title>Complete genome sequence of the facultatively chemolithoautotrophic and methylotrophic alpha Proteobacterium Starkeya novella type strain (ATCC 8093(T)).</title>
        <authorList>
            <person name="Kappler U."/>
            <person name="Davenport K."/>
            <person name="Beatson S."/>
            <person name="Lucas S."/>
            <person name="Lapidus A."/>
            <person name="Copeland A."/>
            <person name="Berry K.W."/>
            <person name="Glavina Del Rio T."/>
            <person name="Hammon N."/>
            <person name="Dalin E."/>
            <person name="Tice H."/>
            <person name="Pitluck S."/>
            <person name="Richardson P."/>
            <person name="Bruce D."/>
            <person name="Goodwin L.A."/>
            <person name="Han C."/>
            <person name="Tapia R."/>
            <person name="Detter J.C."/>
            <person name="Chang Y.J."/>
            <person name="Jeffries C.D."/>
            <person name="Land M."/>
            <person name="Hauser L."/>
            <person name="Kyrpides N.C."/>
            <person name="Goker M."/>
            <person name="Ivanova N."/>
            <person name="Klenk H.P."/>
            <person name="Woyke T."/>
        </authorList>
    </citation>
    <scope>NUCLEOTIDE SEQUENCE [LARGE SCALE GENOMIC DNA]</scope>
    <source>
        <strain evidence="4">ATCC 8093 / DSM 506 / JCM 20403 / CCM 1077 / IAM 12100 / NBRC 12443 / NCIMB 10456</strain>
    </source>
</reference>
<name>D7A5Q7_ANCN5</name>
<organism evidence="3 4">
    <name type="scientific">Ancylobacter novellus (strain ATCC 8093 / DSM 506 / JCM 20403 / CCM 1077 / IAM 12100 / NBRC 12443 / NCIMB 10456)</name>
    <name type="common">Starkeya novella</name>
    <dbReference type="NCBI Taxonomy" id="639283"/>
    <lineage>
        <taxon>Bacteria</taxon>
        <taxon>Pseudomonadati</taxon>
        <taxon>Pseudomonadota</taxon>
        <taxon>Alphaproteobacteria</taxon>
        <taxon>Hyphomicrobiales</taxon>
        <taxon>Xanthobacteraceae</taxon>
        <taxon>Ancylobacter</taxon>
    </lineage>
</organism>
<gene>
    <name evidence="3" type="ordered locus">Snov_0857</name>
</gene>
<dbReference type="KEGG" id="sno:Snov_0857"/>
<dbReference type="HOGENOM" id="CLU_020215_2_0_5"/>
<evidence type="ECO:0000313" key="3">
    <source>
        <dbReference type="EMBL" id="ADH88181.1"/>
    </source>
</evidence>
<dbReference type="Pfam" id="PF13454">
    <property type="entry name" value="NAD_binding_9"/>
    <property type="match status" value="1"/>
</dbReference>
<dbReference type="Gene3D" id="3.50.50.60">
    <property type="entry name" value="FAD/NAD(P)-binding domain"/>
    <property type="match status" value="1"/>
</dbReference>
<proteinExistence type="predicted"/>
<feature type="region of interest" description="Disordered" evidence="1">
    <location>
        <begin position="1"/>
        <end position="23"/>
    </location>
</feature>
<accession>D7A5Q7</accession>
<dbReference type="InterPro" id="IPR036188">
    <property type="entry name" value="FAD/NAD-bd_sf"/>
</dbReference>
<dbReference type="InterPro" id="IPR038732">
    <property type="entry name" value="HpyO/CreE_NAD-binding"/>
</dbReference>
<sequence>MTDVQPPTAAPCSIGSGIDHDPHDTRLAPTATIDTRVAIIGGGFSGAAVAWHLLRQRPDLTGIVIIEPREEIGRGLAYSAADPAHRINVPATRMSLVPDQPWHFNDWLETSGALLADPAACSNGRNFPSRAVFGRYVTQALAEVSPRLRHIRSRATDIERVDGRYVLTTADGRRVRTDILVLAVAHAAPSAPRAVEAALGGHPRYVNNPCEPGSFDAIRPTDRVLIVGTGLTMADIVASLDARGHHGAILAISRRGLRSRGHPAALHDPAGDFLTAPSRTVRDLVRQVRAAVAEAVAAGKSWHCVFDQLRLQGSGIWRALPLAERSRLLRHLRPFWDVHRFRIAPQVEEVLDRRIAAGTLAIAPASLKAIRREGEAIQVELRQRRNGARTQESVDAVIVATGPAHGSVFASNPALAALEAHGMARPDPLRLGIDVTIDGEAIDAQGAAQPTLLVAGPLARGTIGELMGLPDVTNHAVRIAGAVAAQLDKVEDSNDVARRYASA</sequence>
<dbReference type="SUPFAM" id="SSF51905">
    <property type="entry name" value="FAD/NAD(P)-binding domain"/>
    <property type="match status" value="1"/>
</dbReference>
<dbReference type="OrthoDB" id="101972at2"/>
<feature type="domain" description="FAD-dependent urate hydroxylase HpyO/Asp monooxygenase CreE-like FAD/NAD(P)-binding" evidence="2">
    <location>
        <begin position="38"/>
        <end position="186"/>
    </location>
</feature>
<dbReference type="Proteomes" id="UP000006633">
    <property type="component" value="Chromosome"/>
</dbReference>
<evidence type="ECO:0000256" key="1">
    <source>
        <dbReference type="SAM" id="MobiDB-lite"/>
    </source>
</evidence>
<evidence type="ECO:0000313" key="4">
    <source>
        <dbReference type="Proteomes" id="UP000006633"/>
    </source>
</evidence>
<evidence type="ECO:0000259" key="2">
    <source>
        <dbReference type="Pfam" id="PF13454"/>
    </source>
</evidence>